<evidence type="ECO:0000256" key="16">
    <source>
        <dbReference type="ARBA" id="ARBA00022786"/>
    </source>
</evidence>
<dbReference type="InterPro" id="IPR018957">
    <property type="entry name" value="Znf_C3HC4_RING-type"/>
</dbReference>
<keyword evidence="29" id="KW-0539">Nucleus</keyword>
<evidence type="ECO:0000256" key="11">
    <source>
        <dbReference type="ARBA" id="ARBA00022679"/>
    </source>
</evidence>
<feature type="region of interest" description="Disordered" evidence="33">
    <location>
        <begin position="1225"/>
        <end position="1248"/>
    </location>
</feature>
<dbReference type="GO" id="GO:0005737">
    <property type="term" value="C:cytoplasm"/>
    <property type="evidence" value="ECO:0007669"/>
    <property type="project" value="UniProtKB-SubCell"/>
</dbReference>
<keyword evidence="15 32" id="KW-0863">Zinc-finger</keyword>
<evidence type="ECO:0000256" key="5">
    <source>
        <dbReference type="ARBA" id="ARBA00012483"/>
    </source>
</evidence>
<comment type="subcellular location">
    <subcellularLocation>
        <location evidence="3">Chromosome</location>
    </subcellularLocation>
    <subcellularLocation>
        <location evidence="4">Cytoplasm</location>
    </subcellularLocation>
    <subcellularLocation>
        <location evidence="2">Nucleus</location>
    </subcellularLocation>
</comment>
<feature type="non-terminal residue" evidence="36">
    <location>
        <position position="1"/>
    </location>
</feature>
<evidence type="ECO:0000256" key="3">
    <source>
        <dbReference type="ARBA" id="ARBA00004286"/>
    </source>
</evidence>
<proteinExistence type="predicted"/>
<feature type="compositionally biased region" description="Polar residues" evidence="33">
    <location>
        <begin position="1440"/>
        <end position="1455"/>
    </location>
</feature>
<evidence type="ECO:0000256" key="13">
    <source>
        <dbReference type="ARBA" id="ARBA00022737"/>
    </source>
</evidence>
<keyword evidence="24" id="KW-0010">Activator</keyword>
<evidence type="ECO:0000256" key="21">
    <source>
        <dbReference type="ARBA" id="ARBA00023015"/>
    </source>
</evidence>
<evidence type="ECO:0000256" key="27">
    <source>
        <dbReference type="ARBA" id="ARBA00023172"/>
    </source>
</evidence>
<reference evidence="36 37" key="1">
    <citation type="submission" date="2019-09" db="EMBL/GenBank/DDBJ databases">
        <title>Bird 10,000 Genomes (B10K) Project - Family phase.</title>
        <authorList>
            <person name="Zhang G."/>
        </authorList>
    </citation>
    <scope>NUCLEOTIDE SEQUENCE [LARGE SCALE GENOMIC DNA]</scope>
    <source>
        <strain evidence="36">B10K-DU-002-79</strain>
    </source>
</reference>
<keyword evidence="20" id="KW-0007">Acetylation</keyword>
<keyword evidence="17" id="KW-0276">Fatty acid metabolism</keyword>
<evidence type="ECO:0000256" key="1">
    <source>
        <dbReference type="ARBA" id="ARBA00000900"/>
    </source>
</evidence>
<evidence type="ECO:0000259" key="35">
    <source>
        <dbReference type="PROSITE" id="PS50172"/>
    </source>
</evidence>
<keyword evidence="37" id="KW-1185">Reference proteome</keyword>
<feature type="region of interest" description="Disordered" evidence="33">
    <location>
        <begin position="133"/>
        <end position="152"/>
    </location>
</feature>
<evidence type="ECO:0000256" key="19">
    <source>
        <dbReference type="ARBA" id="ARBA00022843"/>
    </source>
</evidence>
<evidence type="ECO:0000256" key="31">
    <source>
        <dbReference type="ARBA" id="ARBA00031556"/>
    </source>
</evidence>
<evidence type="ECO:0000256" key="30">
    <source>
        <dbReference type="ARBA" id="ARBA00023306"/>
    </source>
</evidence>
<dbReference type="GO" id="GO:0005694">
    <property type="term" value="C:chromosome"/>
    <property type="evidence" value="ECO:0007669"/>
    <property type="project" value="UniProtKB-SubCell"/>
</dbReference>
<feature type="region of interest" description="Disordered" evidence="33">
    <location>
        <begin position="1398"/>
        <end position="1462"/>
    </location>
</feature>
<evidence type="ECO:0000256" key="8">
    <source>
        <dbReference type="ARBA" id="ARBA00022499"/>
    </source>
</evidence>
<accession>A0A7L2RGK5</accession>
<dbReference type="EMBL" id="VYZS01039559">
    <property type="protein sequence ID" value="NXS08440.1"/>
    <property type="molecule type" value="Genomic_DNA"/>
</dbReference>
<dbReference type="Pfam" id="PF00533">
    <property type="entry name" value="BRCT"/>
    <property type="match status" value="2"/>
</dbReference>
<dbReference type="Pfam" id="PF12820">
    <property type="entry name" value="BRCT_assoc"/>
    <property type="match status" value="1"/>
</dbReference>
<keyword evidence="10" id="KW-0597">Phosphoprotein</keyword>
<dbReference type="InterPro" id="IPR001841">
    <property type="entry name" value="Znf_RING"/>
</dbReference>
<dbReference type="InterPro" id="IPR017907">
    <property type="entry name" value="Znf_RING_CS"/>
</dbReference>
<feature type="compositionally biased region" description="Polar residues" evidence="33">
    <location>
        <begin position="571"/>
        <end position="581"/>
    </location>
</feature>
<keyword evidence="19" id="KW-0832">Ubl conjugation</keyword>
<evidence type="ECO:0000256" key="15">
    <source>
        <dbReference type="ARBA" id="ARBA00022771"/>
    </source>
</evidence>
<dbReference type="SMART" id="SM00292">
    <property type="entry name" value="BRCT"/>
    <property type="match status" value="2"/>
</dbReference>
<dbReference type="PROSITE" id="PS50089">
    <property type="entry name" value="ZF_RING_2"/>
    <property type="match status" value="1"/>
</dbReference>
<dbReference type="EC" id="2.3.2.27" evidence="5"/>
<feature type="compositionally biased region" description="Basic and acidic residues" evidence="33">
    <location>
        <begin position="1414"/>
        <end position="1439"/>
    </location>
</feature>
<dbReference type="InterPro" id="IPR011364">
    <property type="entry name" value="BRCA1"/>
</dbReference>
<feature type="region of interest" description="Disordered" evidence="33">
    <location>
        <begin position="534"/>
        <end position="592"/>
    </location>
</feature>
<keyword evidence="18" id="KW-0862">Zinc</keyword>
<feature type="compositionally biased region" description="Polar residues" evidence="33">
    <location>
        <begin position="1175"/>
        <end position="1184"/>
    </location>
</feature>
<dbReference type="GO" id="GO:0061630">
    <property type="term" value="F:ubiquitin protein ligase activity"/>
    <property type="evidence" value="ECO:0007669"/>
    <property type="project" value="UniProtKB-EC"/>
</dbReference>
<comment type="catalytic activity">
    <reaction evidence="1">
        <text>S-ubiquitinyl-[E2 ubiquitin-conjugating enzyme]-L-cysteine + [acceptor protein]-L-lysine = [E2 ubiquitin-conjugating enzyme]-L-cysteine + N(6)-ubiquitinyl-[acceptor protein]-L-lysine.</text>
        <dbReference type="EC" id="2.3.2.27"/>
    </reaction>
</comment>
<evidence type="ECO:0000256" key="23">
    <source>
        <dbReference type="ARBA" id="ARBA00023125"/>
    </source>
</evidence>
<dbReference type="FunFam" id="3.30.40.10:FF:000213">
    <property type="entry name" value="Breast cancer type 1 susceptibility protein homolog"/>
    <property type="match status" value="1"/>
</dbReference>
<evidence type="ECO:0000259" key="34">
    <source>
        <dbReference type="PROSITE" id="PS50089"/>
    </source>
</evidence>
<dbReference type="OrthoDB" id="6105938at2759"/>
<dbReference type="GO" id="GO:0003677">
    <property type="term" value="F:DNA binding"/>
    <property type="evidence" value="ECO:0007669"/>
    <property type="project" value="UniProtKB-KW"/>
</dbReference>
<dbReference type="GO" id="GO:0008270">
    <property type="term" value="F:zinc ion binding"/>
    <property type="evidence" value="ECO:0007669"/>
    <property type="project" value="UniProtKB-KW"/>
</dbReference>
<keyword evidence="11" id="KW-0808">Transferase</keyword>
<keyword evidence="28" id="KW-0234">DNA repair</keyword>
<dbReference type="PROSITE" id="PS50172">
    <property type="entry name" value="BRCT"/>
    <property type="match status" value="2"/>
</dbReference>
<feature type="region of interest" description="Disordered" evidence="33">
    <location>
        <begin position="193"/>
        <end position="230"/>
    </location>
</feature>
<name>A0A7L2RGK5_9PASS</name>
<dbReference type="Gene3D" id="3.40.50.10190">
    <property type="entry name" value="BRCT domain"/>
    <property type="match status" value="2"/>
</dbReference>
<evidence type="ECO:0000256" key="10">
    <source>
        <dbReference type="ARBA" id="ARBA00022553"/>
    </source>
</evidence>
<dbReference type="InterPro" id="IPR025994">
    <property type="entry name" value="BRCA1_serine_dom"/>
</dbReference>
<dbReference type="PANTHER" id="PTHR13763">
    <property type="entry name" value="BREAST CANCER TYPE 1 SUSCEPTIBILITY PROTEIN BRCA1"/>
    <property type="match status" value="1"/>
</dbReference>
<dbReference type="SMART" id="SM00184">
    <property type="entry name" value="RING"/>
    <property type="match status" value="1"/>
</dbReference>
<keyword evidence="14" id="KW-0227">DNA damage</keyword>
<dbReference type="CDD" id="cd17721">
    <property type="entry name" value="BRCT_BRCA1_rpt2"/>
    <property type="match status" value="1"/>
</dbReference>
<dbReference type="PANTHER" id="PTHR13763:SF0">
    <property type="entry name" value="BREAST CANCER TYPE 1 SUSCEPTIBILITY PROTEIN"/>
    <property type="match status" value="1"/>
</dbReference>
<evidence type="ECO:0000256" key="20">
    <source>
        <dbReference type="ARBA" id="ARBA00022990"/>
    </source>
</evidence>
<dbReference type="PIRSF" id="PIRSF001734">
    <property type="entry name" value="BRCA1"/>
    <property type="match status" value="1"/>
</dbReference>
<keyword evidence="16" id="KW-0833">Ubl conjugation pathway</keyword>
<feature type="region of interest" description="Disordered" evidence="33">
    <location>
        <begin position="1159"/>
        <end position="1204"/>
    </location>
</feature>
<dbReference type="GO" id="GO:0070013">
    <property type="term" value="C:intracellular organelle lumen"/>
    <property type="evidence" value="ECO:0007669"/>
    <property type="project" value="UniProtKB-ARBA"/>
</dbReference>
<comment type="caution">
    <text evidence="36">The sequence shown here is derived from an EMBL/GenBank/DDBJ whole genome shotgun (WGS) entry which is preliminary data.</text>
</comment>
<evidence type="ECO:0000256" key="7">
    <source>
        <dbReference type="ARBA" id="ARBA00022490"/>
    </source>
</evidence>
<keyword evidence="27" id="KW-0233">DNA recombination</keyword>
<evidence type="ECO:0000256" key="24">
    <source>
        <dbReference type="ARBA" id="ARBA00023159"/>
    </source>
</evidence>
<feature type="non-terminal residue" evidence="36">
    <location>
        <position position="1733"/>
    </location>
</feature>
<feature type="region of interest" description="Disordered" evidence="33">
    <location>
        <begin position="314"/>
        <end position="351"/>
    </location>
</feature>
<evidence type="ECO:0000256" key="6">
    <source>
        <dbReference type="ARBA" id="ARBA00022454"/>
    </source>
</evidence>
<dbReference type="InterPro" id="IPR013083">
    <property type="entry name" value="Znf_RING/FYVE/PHD"/>
</dbReference>
<keyword evidence="7" id="KW-0963">Cytoplasm</keyword>
<feature type="compositionally biased region" description="Basic and acidic residues" evidence="33">
    <location>
        <begin position="433"/>
        <end position="445"/>
    </location>
</feature>
<dbReference type="Pfam" id="PF00097">
    <property type="entry name" value="zf-C3HC4"/>
    <property type="match status" value="1"/>
</dbReference>
<dbReference type="InterPro" id="IPR031099">
    <property type="entry name" value="BRCA1-associated"/>
</dbReference>
<feature type="domain" description="BRCT" evidence="35">
    <location>
        <begin position="1633"/>
        <end position="1732"/>
    </location>
</feature>
<keyword evidence="25" id="KW-0275">Fatty acid biosynthesis</keyword>
<keyword evidence="23" id="KW-0238">DNA-binding</keyword>
<dbReference type="PRINTS" id="PR00493">
    <property type="entry name" value="BRSTCANCERI"/>
</dbReference>
<evidence type="ECO:0000313" key="36">
    <source>
        <dbReference type="EMBL" id="NXS08440.1"/>
    </source>
</evidence>
<dbReference type="SUPFAM" id="SSF57850">
    <property type="entry name" value="RING/U-box"/>
    <property type="match status" value="1"/>
</dbReference>
<dbReference type="FunFam" id="3.40.50.10190:FF:000006">
    <property type="entry name" value="Breast cancer type 1 susceptibility protein homolog"/>
    <property type="match status" value="1"/>
</dbReference>
<keyword evidence="12" id="KW-0479">Metal-binding</keyword>
<dbReference type="FunFam" id="3.40.50.10190:FF:000025">
    <property type="entry name" value="Breast cancer type 1 susceptibility protein homolog"/>
    <property type="match status" value="1"/>
</dbReference>
<evidence type="ECO:0000256" key="28">
    <source>
        <dbReference type="ARBA" id="ARBA00023204"/>
    </source>
</evidence>
<feature type="compositionally biased region" description="Basic and acidic residues" evidence="33">
    <location>
        <begin position="555"/>
        <end position="570"/>
    </location>
</feature>
<dbReference type="Proteomes" id="UP000560066">
    <property type="component" value="Unassembled WGS sequence"/>
</dbReference>
<keyword evidence="6" id="KW-0158">Chromosome</keyword>
<keyword evidence="21" id="KW-0805">Transcription regulation</keyword>
<dbReference type="GO" id="GO:0007095">
    <property type="term" value="P:mitotic G2 DNA damage checkpoint signaling"/>
    <property type="evidence" value="ECO:0007669"/>
    <property type="project" value="TreeGrafter"/>
</dbReference>
<evidence type="ECO:0000256" key="17">
    <source>
        <dbReference type="ARBA" id="ARBA00022832"/>
    </source>
</evidence>
<dbReference type="GO" id="GO:0043009">
    <property type="term" value="P:chordate embryonic development"/>
    <property type="evidence" value="ECO:0007669"/>
    <property type="project" value="TreeGrafter"/>
</dbReference>
<dbReference type="GO" id="GO:0006633">
    <property type="term" value="P:fatty acid biosynthetic process"/>
    <property type="evidence" value="ECO:0007669"/>
    <property type="project" value="UniProtKB-KW"/>
</dbReference>
<keyword evidence="30" id="KW-0131">Cell cycle</keyword>
<dbReference type="GO" id="GO:0000724">
    <property type="term" value="P:double-strand break repair via homologous recombination"/>
    <property type="evidence" value="ECO:0007669"/>
    <property type="project" value="TreeGrafter"/>
</dbReference>
<feature type="region of interest" description="Disordered" evidence="33">
    <location>
        <begin position="970"/>
        <end position="1048"/>
    </location>
</feature>
<dbReference type="InterPro" id="IPR001357">
    <property type="entry name" value="BRCT_dom"/>
</dbReference>
<keyword evidence="8" id="KW-1017">Isopeptide bond</keyword>
<feature type="region of interest" description="Disordered" evidence="33">
    <location>
        <begin position="1081"/>
        <end position="1139"/>
    </location>
</feature>
<dbReference type="SUPFAM" id="SSF52113">
    <property type="entry name" value="BRCT domain"/>
    <property type="match status" value="2"/>
</dbReference>
<evidence type="ECO:0000256" key="2">
    <source>
        <dbReference type="ARBA" id="ARBA00004123"/>
    </source>
</evidence>
<feature type="region of interest" description="Disordered" evidence="33">
    <location>
        <begin position="644"/>
        <end position="709"/>
    </location>
</feature>
<dbReference type="CDD" id="cd17735">
    <property type="entry name" value="BRCT_BRCA1_rpt1"/>
    <property type="match status" value="1"/>
</dbReference>
<dbReference type="InterPro" id="IPR036420">
    <property type="entry name" value="BRCT_dom_sf"/>
</dbReference>
<gene>
    <name evidence="36" type="primary">Brca1</name>
    <name evidence="36" type="ORF">NEOCOR_R02975</name>
</gene>
<evidence type="ECO:0000256" key="4">
    <source>
        <dbReference type="ARBA" id="ARBA00004496"/>
    </source>
</evidence>
<feature type="compositionally biased region" description="Low complexity" evidence="33">
    <location>
        <begin position="1230"/>
        <end position="1240"/>
    </location>
</feature>
<evidence type="ECO:0000256" key="26">
    <source>
        <dbReference type="ARBA" id="ARBA00023163"/>
    </source>
</evidence>
<keyword evidence="26" id="KW-0804">Transcription</keyword>
<keyword evidence="13" id="KW-0677">Repeat</keyword>
<evidence type="ECO:0000256" key="14">
    <source>
        <dbReference type="ARBA" id="ARBA00022763"/>
    </source>
</evidence>
<organism evidence="36 37">
    <name type="scientific">Neodrepanis coruscans</name>
    <name type="common">wattled asity</name>
    <dbReference type="NCBI Taxonomy" id="254563"/>
    <lineage>
        <taxon>Eukaryota</taxon>
        <taxon>Metazoa</taxon>
        <taxon>Chordata</taxon>
        <taxon>Craniata</taxon>
        <taxon>Vertebrata</taxon>
        <taxon>Euteleostomi</taxon>
        <taxon>Archelosauria</taxon>
        <taxon>Archosauria</taxon>
        <taxon>Dinosauria</taxon>
        <taxon>Saurischia</taxon>
        <taxon>Theropoda</taxon>
        <taxon>Coelurosauria</taxon>
        <taxon>Aves</taxon>
        <taxon>Neognathae</taxon>
        <taxon>Neoaves</taxon>
        <taxon>Telluraves</taxon>
        <taxon>Australaves</taxon>
        <taxon>Passeriformes</taxon>
        <taxon>Philepittidae</taxon>
        <taxon>Neodrepanis</taxon>
    </lineage>
</organism>
<keyword evidence="9" id="KW-0444">Lipid biosynthesis</keyword>
<feature type="compositionally biased region" description="Polar residues" evidence="33">
    <location>
        <begin position="1027"/>
        <end position="1037"/>
    </location>
</feature>
<evidence type="ECO:0000256" key="32">
    <source>
        <dbReference type="PROSITE-ProRule" id="PRU00175"/>
    </source>
</evidence>
<feature type="compositionally biased region" description="Polar residues" evidence="33">
    <location>
        <begin position="788"/>
        <end position="804"/>
    </location>
</feature>
<feature type="compositionally biased region" description="Low complexity" evidence="33">
    <location>
        <begin position="1003"/>
        <end position="1017"/>
    </location>
</feature>
<dbReference type="CDD" id="cd16498">
    <property type="entry name" value="RING-HC_BRCA1"/>
    <property type="match status" value="1"/>
</dbReference>
<evidence type="ECO:0000256" key="33">
    <source>
        <dbReference type="SAM" id="MobiDB-lite"/>
    </source>
</evidence>
<feature type="domain" description="RING-type" evidence="34">
    <location>
        <begin position="24"/>
        <end position="66"/>
    </location>
</feature>
<dbReference type="GO" id="GO:0070531">
    <property type="term" value="C:BRCA1-A complex"/>
    <property type="evidence" value="ECO:0007669"/>
    <property type="project" value="TreeGrafter"/>
</dbReference>
<evidence type="ECO:0000256" key="9">
    <source>
        <dbReference type="ARBA" id="ARBA00022516"/>
    </source>
</evidence>
<sequence>MDLSVVTVGHVQNVLSAMQKNLECPICLDVVQEPVSTKCDHIFCRFCMFKLLSKKKKGVVQCPLCKSEVTKRSLKENSRFKTLIEGLLETIHAFELDTGVKFLTSHHFPKTSTEATGAEFLCKESSVIQSKGFRNRRKSAKENGQENCTLEGTGNIQLTDTRVKRCHLRNKPQNCDSPKGIYVELGSESSEEFFKEPSKTGSEGKAAVQISSQEELESAEKGNENSCNAQPENLCAKEIPNVTGESEISKEGWREKSTQSITECAKPDQVNGTGCTSSPLDVVAADLLPEQSQCDRIGDASPIVSRDTFLKNTEEMDEEQTQYNSKSNGFDLKESSESRLDKNKAPEQSVEAVEVCETENEPFHDKELPLEKLLQPETLHTDTLNKVSRKRLKQSIHKVNEWFSKSNEVVSSDSSLDDSAGAADASGEGDVCSSDKESCISEKTDPMVTSMEVTVAEGNSRWSKATADSIKDKIFGKTYKRERKSHPPSTLRDVLPYFTTKKEDVAADKCLNNSSKHRLKRKRKTVCGPEDFIKKKDTEEADRGPASAHLGLGDAEMKRCDESVGVDENHLSQGRVDNTVTELEEGGGSTWKKAAEKVMSRCCDGELEMCQGDQKNTKKSAAAKRCRRSSRARCALQLVVDRNSAPPVPAEPQIDSYPSSGEPREADPEQNQVRRSRRLQLLSEEMSKETGKAEKGARKNDSDCGGAALGDQRNVAAHTAECRDLCEPQDVLSYKINTNLKGSDLEAKEMQDGLKCLSDTAETGKSPFNPIPSGQHGHCSSFAPPSGSPDSEIQGNPVLLQSPSVPAVQAASYQTEEMTESLPASPYGCGDDSQSIPGDSRTEKLPMATSVLELAKEAEDSELDTQYLRNIFRHPKRSSFSLFQNPRLPCAVEEPDSKILNPSHAAQVGGKHSKHLQLENLEEEKTSAESLSRVCEKESGSACVDHVACSVISTGEQRDADSAKEGILTALGTGNEGENGSQKGEWGNESPESTDMGMDSELRQSSVQSNRNQSNQSDTQDHDSKQTDLNTGFSSESKMPRKTQVVDGKGPILHFQSRAMTCPATYQQSPAEFSCEVIRKERNKREGKKGKRNEEQATPADGTAVPECSVAETPEEPLRGNSDSTGLSETPDGLLCSDAGSQENTSFCELDRREQSAVFGKSDNALGKELHRRNGSQPRSQGIQKNRRRAQKLPSSDEESGEDEELPCFQTLIFGKSVSTPLQLHKKVASESSASPNASPHGGSNDDNIMQKMSEAALSNVCISPSQESECSVNLFSSQSMSEESVNEPQELKQPLLQVEASKKVSSVNERKETFPSCNGRLKRTKVSFRDECQEDSNMGANLGEASGYDSETSIVEDSCGPFSQDEILTTQQKDAMQNSLRKLQQEMAVLEAVLNQQGSQESLPVHGEPPHSSTERTHGMEQMRQEKERSVAEEEKSGTRQNSASVSSNLSGNVIKSPDNSSSSVRLLNLLIAGATSGSVKTQNTTKSCDPGHKLKRSACFPVPVLPDAAGKENATSSVVTKRKEMSIVASGLNHSEHLMVQKFVRKTQSTLSNHITEGTTHVIMKTDEELVCERTLKYFLGIAGRKWVVSYQWVIQSFKEGRILDEEDFEVRGDVINGRNHQGPKRARQSLTEKIFKDFEICCYGPFTDMTPEHLEWMVELCGASVVKQLHLFTPRSSSIAVVVVQPDAWEDNTDFREMQQQHEAPVVTREWVLDSVSCYECQELDAYLVS</sequence>
<dbReference type="GO" id="GO:0045944">
    <property type="term" value="P:positive regulation of transcription by RNA polymerase II"/>
    <property type="evidence" value="ECO:0007669"/>
    <property type="project" value="TreeGrafter"/>
</dbReference>
<feature type="domain" description="BRCT" evidence="35">
    <location>
        <begin position="1542"/>
        <end position="1613"/>
    </location>
</feature>
<feature type="region of interest" description="Disordered" evidence="33">
    <location>
        <begin position="759"/>
        <end position="843"/>
    </location>
</feature>
<feature type="compositionally biased region" description="Basic and acidic residues" evidence="33">
    <location>
        <begin position="534"/>
        <end position="543"/>
    </location>
</feature>
<feature type="compositionally biased region" description="Basic and acidic residues" evidence="33">
    <location>
        <begin position="685"/>
        <end position="702"/>
    </location>
</feature>
<dbReference type="Gene3D" id="3.30.40.10">
    <property type="entry name" value="Zinc/RING finger domain, C3HC4 (zinc finger)"/>
    <property type="match status" value="1"/>
</dbReference>
<keyword evidence="22" id="KW-0443">Lipid metabolism</keyword>
<evidence type="ECO:0000256" key="29">
    <source>
        <dbReference type="ARBA" id="ARBA00023242"/>
    </source>
</evidence>
<evidence type="ECO:0000313" key="37">
    <source>
        <dbReference type="Proteomes" id="UP000560066"/>
    </source>
</evidence>
<feature type="compositionally biased region" description="Low complexity" evidence="33">
    <location>
        <begin position="411"/>
        <end position="430"/>
    </location>
</feature>
<feature type="compositionally biased region" description="Basic and acidic residues" evidence="33">
    <location>
        <begin position="331"/>
        <end position="345"/>
    </location>
</feature>
<protein>
    <recommendedName>
        <fullName evidence="5">RING-type E3 ubiquitin transferase</fullName>
        <ecNumber evidence="5">2.3.2.27</ecNumber>
    </recommendedName>
    <alternativeName>
        <fullName evidence="31">RING-type E3 ubiquitin transferase BRCA1</fullName>
    </alternativeName>
</protein>
<dbReference type="PROSITE" id="PS00518">
    <property type="entry name" value="ZF_RING_1"/>
    <property type="match status" value="1"/>
</dbReference>
<feature type="region of interest" description="Disordered" evidence="33">
    <location>
        <begin position="407"/>
        <end position="445"/>
    </location>
</feature>
<evidence type="ECO:0000256" key="12">
    <source>
        <dbReference type="ARBA" id="ARBA00022723"/>
    </source>
</evidence>
<dbReference type="GO" id="GO:0031436">
    <property type="term" value="C:BRCA1-BARD1 complex"/>
    <property type="evidence" value="ECO:0007669"/>
    <property type="project" value="TreeGrafter"/>
</dbReference>
<evidence type="ECO:0000256" key="22">
    <source>
        <dbReference type="ARBA" id="ARBA00023098"/>
    </source>
</evidence>
<evidence type="ECO:0000256" key="18">
    <source>
        <dbReference type="ARBA" id="ARBA00022833"/>
    </source>
</evidence>
<evidence type="ECO:0000256" key="25">
    <source>
        <dbReference type="ARBA" id="ARBA00023160"/>
    </source>
</evidence>